<dbReference type="HOGENOM" id="CLU_522047_0_0_1"/>
<dbReference type="GeneID" id="20207286"/>
<gene>
    <name evidence="6" type="primary">20207286</name>
    <name evidence="5" type="ORF">HELRODRAFT_179414</name>
</gene>
<keyword evidence="2" id="KW-1133">Transmembrane helix</keyword>
<dbReference type="InterPro" id="IPR036179">
    <property type="entry name" value="Ig-like_dom_sf"/>
</dbReference>
<dbReference type="KEGG" id="hro:HELRODRAFT_179414"/>
<evidence type="ECO:0000313" key="5">
    <source>
        <dbReference type="EMBL" id="ESN95346.1"/>
    </source>
</evidence>
<dbReference type="InterPro" id="IPR013783">
    <property type="entry name" value="Ig-like_fold"/>
</dbReference>
<reference evidence="7" key="1">
    <citation type="submission" date="2012-12" db="EMBL/GenBank/DDBJ databases">
        <authorList>
            <person name="Hellsten U."/>
            <person name="Grimwood J."/>
            <person name="Chapman J.A."/>
            <person name="Shapiro H."/>
            <person name="Aerts A."/>
            <person name="Otillar R.P."/>
            <person name="Terry A.Y."/>
            <person name="Boore J.L."/>
            <person name="Simakov O."/>
            <person name="Marletaz F."/>
            <person name="Cho S.-J."/>
            <person name="Edsinger-Gonzales E."/>
            <person name="Havlak P."/>
            <person name="Kuo D.-H."/>
            <person name="Larsson T."/>
            <person name="Lv J."/>
            <person name="Arendt D."/>
            <person name="Savage R."/>
            <person name="Osoegawa K."/>
            <person name="de Jong P."/>
            <person name="Lindberg D.R."/>
            <person name="Seaver E.C."/>
            <person name="Weisblat D.A."/>
            <person name="Putnam N.H."/>
            <person name="Grigoriev I.V."/>
            <person name="Rokhsar D.S."/>
        </authorList>
    </citation>
    <scope>NUCLEOTIDE SEQUENCE</scope>
</reference>
<reference evidence="5 7" key="2">
    <citation type="journal article" date="2013" name="Nature">
        <title>Insights into bilaterian evolution from three spiralian genomes.</title>
        <authorList>
            <person name="Simakov O."/>
            <person name="Marletaz F."/>
            <person name="Cho S.J."/>
            <person name="Edsinger-Gonzales E."/>
            <person name="Havlak P."/>
            <person name="Hellsten U."/>
            <person name="Kuo D.H."/>
            <person name="Larsson T."/>
            <person name="Lv J."/>
            <person name="Arendt D."/>
            <person name="Savage R."/>
            <person name="Osoegawa K."/>
            <person name="de Jong P."/>
            <person name="Grimwood J."/>
            <person name="Chapman J.A."/>
            <person name="Shapiro H."/>
            <person name="Aerts A."/>
            <person name="Otillar R.P."/>
            <person name="Terry A.Y."/>
            <person name="Boore J.L."/>
            <person name="Grigoriev I.V."/>
            <person name="Lindberg D.R."/>
            <person name="Seaver E.C."/>
            <person name="Weisblat D.A."/>
            <person name="Putnam N.H."/>
            <person name="Rokhsar D.S."/>
        </authorList>
    </citation>
    <scope>NUCLEOTIDE SEQUENCE</scope>
</reference>
<keyword evidence="2" id="KW-0812">Transmembrane</keyword>
<dbReference type="SUPFAM" id="SSF48726">
    <property type="entry name" value="Immunoglobulin"/>
    <property type="match status" value="1"/>
</dbReference>
<feature type="domain" description="Ig-like" evidence="4">
    <location>
        <begin position="57"/>
        <end position="118"/>
    </location>
</feature>
<feature type="region of interest" description="Disordered" evidence="1">
    <location>
        <begin position="382"/>
        <end position="419"/>
    </location>
</feature>
<dbReference type="EMBL" id="KB097528">
    <property type="protein sequence ID" value="ESN95346.1"/>
    <property type="molecule type" value="Genomic_DNA"/>
</dbReference>
<evidence type="ECO:0000256" key="1">
    <source>
        <dbReference type="SAM" id="MobiDB-lite"/>
    </source>
</evidence>
<dbReference type="RefSeq" id="XP_009026511.1">
    <property type="nucleotide sequence ID" value="XM_009028263.1"/>
</dbReference>
<organism evidence="6 7">
    <name type="scientific">Helobdella robusta</name>
    <name type="common">Californian leech</name>
    <dbReference type="NCBI Taxonomy" id="6412"/>
    <lineage>
        <taxon>Eukaryota</taxon>
        <taxon>Metazoa</taxon>
        <taxon>Spiralia</taxon>
        <taxon>Lophotrochozoa</taxon>
        <taxon>Annelida</taxon>
        <taxon>Clitellata</taxon>
        <taxon>Hirudinea</taxon>
        <taxon>Rhynchobdellida</taxon>
        <taxon>Glossiphoniidae</taxon>
        <taxon>Helobdella</taxon>
    </lineage>
</organism>
<dbReference type="InterPro" id="IPR007110">
    <property type="entry name" value="Ig-like_dom"/>
</dbReference>
<feature type="signal peptide" evidence="3">
    <location>
        <begin position="1"/>
        <end position="24"/>
    </location>
</feature>
<dbReference type="InParanoid" id="T1FEN7"/>
<dbReference type="CTD" id="20207286"/>
<feature type="transmembrane region" description="Helical" evidence="2">
    <location>
        <begin position="343"/>
        <end position="364"/>
    </location>
</feature>
<keyword evidence="2" id="KW-0472">Membrane</keyword>
<dbReference type="CDD" id="cd00096">
    <property type="entry name" value="Ig"/>
    <property type="match status" value="1"/>
</dbReference>
<proteinExistence type="predicted"/>
<name>T1FEN7_HELRO</name>
<accession>T1FEN7</accession>
<dbReference type="Proteomes" id="UP000015101">
    <property type="component" value="Unassembled WGS sequence"/>
</dbReference>
<evidence type="ECO:0000256" key="3">
    <source>
        <dbReference type="SAM" id="SignalP"/>
    </source>
</evidence>
<evidence type="ECO:0000313" key="7">
    <source>
        <dbReference type="Proteomes" id="UP000015101"/>
    </source>
</evidence>
<feature type="chain" id="PRO_5010980538" description="Ig-like domain-containing protein" evidence="3">
    <location>
        <begin position="25"/>
        <end position="522"/>
    </location>
</feature>
<dbReference type="EMBL" id="AMQM01006835">
    <property type="status" value="NOT_ANNOTATED_CDS"/>
    <property type="molecule type" value="Genomic_DNA"/>
</dbReference>
<sequence>MLRPIEKFLLIEFLVVTTRHLASSAEVSWHKDEFFVNAYTDTARSMKDAIYLQQNVTVRRLKCTPEGKPEFNKQDADECEWRQPNGRSLKLERMQIDDNTCELVLDKMYVEDGGTYTCMHIRNGGINRPVYERDIVIYESPILHVTNKRHYSVKECDSAKINQFIVEMRSWLCIGCPTNCIFHVKFLSCEGVEGANSGTQTAIFEINRYLDQNVHKPLCNLDCVKQYFEKLLLDKVYTEGMETLKANEPAIEEITGYVPLVDRNTEALAATCLEGFFVYKDLVCMPCAAGYYRTKEMPVLSCSECGYFYYQSKIASSSCVRCPWLGFSNARNKITVLSCVPMYMTWQFVAVISLIPVVIVLLVATGTITRCTNKILGATKKFDKPPPISKQTPASRPMYHASSRRQAPRATGDVSQSPDMHAAVSPAVMAGMPKELTQLKHLSAKDIAFLKRDMAHMRNFSLTFDPRSTGFNRSYRQKRPKFRIDDEDLPEAIQKRQHSALGWTNKFDTSSYSQPIRNYAKD</sequence>
<evidence type="ECO:0000259" key="4">
    <source>
        <dbReference type="PROSITE" id="PS50835"/>
    </source>
</evidence>
<keyword evidence="3" id="KW-0732">Signal</keyword>
<dbReference type="PROSITE" id="PS50835">
    <property type="entry name" value="IG_LIKE"/>
    <property type="match status" value="1"/>
</dbReference>
<reference evidence="6" key="3">
    <citation type="submission" date="2015-06" db="UniProtKB">
        <authorList>
            <consortium name="EnsemblMetazoa"/>
        </authorList>
    </citation>
    <scope>IDENTIFICATION</scope>
</reference>
<evidence type="ECO:0000256" key="2">
    <source>
        <dbReference type="SAM" id="Phobius"/>
    </source>
</evidence>
<evidence type="ECO:0000313" key="6">
    <source>
        <dbReference type="EnsemblMetazoa" id="HelroP179414"/>
    </source>
</evidence>
<keyword evidence="7" id="KW-1185">Reference proteome</keyword>
<dbReference type="AlphaFoldDB" id="T1FEN7"/>
<protein>
    <recommendedName>
        <fullName evidence="4">Ig-like domain-containing protein</fullName>
    </recommendedName>
</protein>
<dbReference type="Gene3D" id="2.60.40.10">
    <property type="entry name" value="Immunoglobulins"/>
    <property type="match status" value="1"/>
</dbReference>
<dbReference type="EnsemblMetazoa" id="HelroT179414">
    <property type="protein sequence ID" value="HelroP179414"/>
    <property type="gene ID" value="HelroG179414"/>
</dbReference>